<dbReference type="InterPro" id="IPR029787">
    <property type="entry name" value="Nucleotide_cyclase"/>
</dbReference>
<evidence type="ECO:0000313" key="3">
    <source>
        <dbReference type="EMBL" id="MFD1328774.1"/>
    </source>
</evidence>
<evidence type="ECO:0000259" key="2">
    <source>
        <dbReference type="PROSITE" id="PS50887"/>
    </source>
</evidence>
<protein>
    <recommendedName>
        <fullName evidence="2">GGDEF domain-containing protein</fullName>
    </recommendedName>
</protein>
<keyword evidence="4" id="KW-1185">Reference proteome</keyword>
<sequence length="298" mass="31959">MGRAHGFCRFLAFVLAEYEIHPVMFTGEIAENVMFLDVWRQTALGGDRFTLVRAGLATLVAYGLLGAAVLATAIHLILSALHVPFHLLPLAEPSLVSQGPAPSMLMATSVAALVATLFGLGVSSLYRMRVALDQGPLSSGADMVKPDALVEAISGSEAYRFMVLFQVKHFAFIASRYGDNAANGATRRVMEDLSRTFCAPHAIRRRAGGEFLVMATSQRHDDCILLVEEVRRSVAARTIATAGKELAVALSATVAEIVPNMPASLALEAARRAADHGRDTACEHTVLAFEGHAKVWNC</sequence>
<feature type="domain" description="GGDEF" evidence="2">
    <location>
        <begin position="158"/>
        <end position="291"/>
    </location>
</feature>
<gene>
    <name evidence="3" type="ORF">ACFQ33_12825</name>
</gene>
<dbReference type="Gene3D" id="3.30.70.270">
    <property type="match status" value="1"/>
</dbReference>
<keyword evidence="1" id="KW-1133">Transmembrane helix</keyword>
<dbReference type="EMBL" id="JBHTNF010000007">
    <property type="protein sequence ID" value="MFD1328774.1"/>
    <property type="molecule type" value="Genomic_DNA"/>
</dbReference>
<keyword evidence="1" id="KW-0812">Transmembrane</keyword>
<proteinExistence type="predicted"/>
<feature type="transmembrane region" description="Helical" evidence="1">
    <location>
        <begin position="59"/>
        <end position="83"/>
    </location>
</feature>
<accession>A0ABW3YXU2</accession>
<organism evidence="3 4">
    <name type="scientific">Mycoplana ramosa</name>
    <name type="common">Mycoplana bullata</name>
    <dbReference type="NCBI Taxonomy" id="40837"/>
    <lineage>
        <taxon>Bacteria</taxon>
        <taxon>Pseudomonadati</taxon>
        <taxon>Pseudomonadota</taxon>
        <taxon>Alphaproteobacteria</taxon>
        <taxon>Hyphomicrobiales</taxon>
        <taxon>Rhizobiaceae</taxon>
        <taxon>Mycoplana</taxon>
    </lineage>
</organism>
<keyword evidence="1" id="KW-0472">Membrane</keyword>
<comment type="caution">
    <text evidence="3">The sequence shown here is derived from an EMBL/GenBank/DDBJ whole genome shotgun (WGS) entry which is preliminary data.</text>
</comment>
<dbReference type="PROSITE" id="PS50887">
    <property type="entry name" value="GGDEF"/>
    <property type="match status" value="1"/>
</dbReference>
<feature type="transmembrane region" description="Helical" evidence="1">
    <location>
        <begin position="103"/>
        <end position="126"/>
    </location>
</feature>
<name>A0ABW3YXU2_MYCRA</name>
<dbReference type="RefSeq" id="WP_374839370.1">
    <property type="nucleotide sequence ID" value="NZ_JBHEEW010000009.1"/>
</dbReference>
<reference evidence="4" key="1">
    <citation type="journal article" date="2019" name="Int. J. Syst. Evol. Microbiol.">
        <title>The Global Catalogue of Microorganisms (GCM) 10K type strain sequencing project: providing services to taxonomists for standard genome sequencing and annotation.</title>
        <authorList>
            <consortium name="The Broad Institute Genomics Platform"/>
            <consortium name="The Broad Institute Genome Sequencing Center for Infectious Disease"/>
            <person name="Wu L."/>
            <person name="Ma J."/>
        </authorList>
    </citation>
    <scope>NUCLEOTIDE SEQUENCE [LARGE SCALE GENOMIC DNA]</scope>
    <source>
        <strain evidence="4">CCUG 55609</strain>
    </source>
</reference>
<dbReference type="SUPFAM" id="SSF55073">
    <property type="entry name" value="Nucleotide cyclase"/>
    <property type="match status" value="1"/>
</dbReference>
<dbReference type="InterPro" id="IPR000160">
    <property type="entry name" value="GGDEF_dom"/>
</dbReference>
<evidence type="ECO:0000313" key="4">
    <source>
        <dbReference type="Proteomes" id="UP001597173"/>
    </source>
</evidence>
<dbReference type="InterPro" id="IPR043128">
    <property type="entry name" value="Rev_trsase/Diguanyl_cyclase"/>
</dbReference>
<evidence type="ECO:0000256" key="1">
    <source>
        <dbReference type="SAM" id="Phobius"/>
    </source>
</evidence>
<dbReference type="Proteomes" id="UP001597173">
    <property type="component" value="Unassembled WGS sequence"/>
</dbReference>